<evidence type="ECO:0000256" key="5">
    <source>
        <dbReference type="ARBA" id="ARBA00022989"/>
    </source>
</evidence>
<dbReference type="SUPFAM" id="SSF103473">
    <property type="entry name" value="MFS general substrate transporter"/>
    <property type="match status" value="1"/>
</dbReference>
<dbReference type="InterPro" id="IPR005828">
    <property type="entry name" value="MFS_sugar_transport-like"/>
</dbReference>
<feature type="transmembrane region" description="Helical" evidence="10">
    <location>
        <begin position="63"/>
        <end position="84"/>
    </location>
</feature>
<evidence type="ECO:0000313" key="12">
    <source>
        <dbReference type="EMBL" id="EPQ59773.1"/>
    </source>
</evidence>
<organism evidence="12 13">
    <name type="scientific">Gloeophyllum trabeum (strain ATCC 11539 / FP-39264 / Madison 617)</name>
    <name type="common">Brown rot fungus</name>
    <dbReference type="NCBI Taxonomy" id="670483"/>
    <lineage>
        <taxon>Eukaryota</taxon>
        <taxon>Fungi</taxon>
        <taxon>Dikarya</taxon>
        <taxon>Basidiomycota</taxon>
        <taxon>Agaricomycotina</taxon>
        <taxon>Agaricomycetes</taxon>
        <taxon>Gloeophyllales</taxon>
        <taxon>Gloeophyllaceae</taxon>
        <taxon>Gloeophyllum</taxon>
    </lineage>
</organism>
<feature type="transmembrane region" description="Helical" evidence="10">
    <location>
        <begin position="343"/>
        <end position="364"/>
    </location>
</feature>
<evidence type="ECO:0000256" key="3">
    <source>
        <dbReference type="ARBA" id="ARBA00022448"/>
    </source>
</evidence>
<feature type="region of interest" description="Disordered" evidence="9">
    <location>
        <begin position="501"/>
        <end position="546"/>
    </location>
</feature>
<dbReference type="Pfam" id="PF00083">
    <property type="entry name" value="Sugar_tr"/>
    <property type="match status" value="1"/>
</dbReference>
<evidence type="ECO:0000256" key="9">
    <source>
        <dbReference type="SAM" id="MobiDB-lite"/>
    </source>
</evidence>
<evidence type="ECO:0000256" key="6">
    <source>
        <dbReference type="ARBA" id="ARBA00023136"/>
    </source>
</evidence>
<dbReference type="PRINTS" id="PR00171">
    <property type="entry name" value="SUGRTRNSPORT"/>
</dbReference>
<keyword evidence="3 8" id="KW-0813">Transport</keyword>
<dbReference type="InterPro" id="IPR005829">
    <property type="entry name" value="Sugar_transporter_CS"/>
</dbReference>
<dbReference type="InterPro" id="IPR036259">
    <property type="entry name" value="MFS_trans_sf"/>
</dbReference>
<dbReference type="PANTHER" id="PTHR48022">
    <property type="entry name" value="PLASTIDIC GLUCOSE TRANSPORTER 4"/>
    <property type="match status" value="1"/>
</dbReference>
<dbReference type="AlphaFoldDB" id="S7QKJ5"/>
<dbReference type="GO" id="GO:0005351">
    <property type="term" value="F:carbohydrate:proton symporter activity"/>
    <property type="evidence" value="ECO:0007669"/>
    <property type="project" value="TreeGrafter"/>
</dbReference>
<protein>
    <submittedName>
        <fullName evidence="12">General substrate transporter</fullName>
    </submittedName>
</protein>
<keyword evidence="5 10" id="KW-1133">Transmembrane helix</keyword>
<dbReference type="InterPro" id="IPR050360">
    <property type="entry name" value="MFS_Sugar_Transporters"/>
</dbReference>
<feature type="transmembrane region" description="Helical" evidence="10">
    <location>
        <begin position="376"/>
        <end position="401"/>
    </location>
</feature>
<evidence type="ECO:0000313" key="13">
    <source>
        <dbReference type="Proteomes" id="UP000030669"/>
    </source>
</evidence>
<feature type="transmembrane region" description="Helical" evidence="10">
    <location>
        <begin position="12"/>
        <end position="43"/>
    </location>
</feature>
<feature type="transmembrane region" description="Helical" evidence="10">
    <location>
        <begin position="413"/>
        <end position="431"/>
    </location>
</feature>
<keyword evidence="13" id="KW-1185">Reference proteome</keyword>
<dbReference type="Gene3D" id="1.20.1250.20">
    <property type="entry name" value="MFS general substrate transporter like domains"/>
    <property type="match status" value="1"/>
</dbReference>
<sequence>MASFLPTGKPLVYLITITCSAGFLNFGYDQGVFAGSLVSHYYLTTFGPDPNTPPNASTQGTTSALFDIGGAVGALAVLFIGAILGRRRAIQLGCVLVTVGAILQATSSTLGQLIAGRLVTGVGVGIQTTTVPNYLAECTPAASRGAHMAIEICIAALGLFLAQSATPYKWINYSQAYSESKFAFAFPLAFQVVFAIFTGCFCFVLPESPRWLVSRGRVREAEAVVLRLLGNGVTPETEEVRHMMKEMLEAEELESRGGAQSRFKQLFTSGPTQNARRVGLACLVAIGQQATGINAITYYVPTLLETYLKVGRQGSLLIGGFFSLVSFVFTLPTIILIDKIGRISLFIIGCVIQAICWIIIAALIPTAPEGSTVFGGVIVAFIFVFFACYSTCWLATSWGYGAEVLPLNIRSDGLGFAGIWVWFFNFVIVEWTPTAIQNIGYKYYIILAVFNVAMIPIFYYCAPETRGKTLEEMDFYFASKYGGQADLAAVEAQHRVLEKDVNSGVDAHGRKVGEKDEGSVQDKESVGKGGGVRTEEVEASEVSSSG</sequence>
<comment type="subcellular location">
    <subcellularLocation>
        <location evidence="1">Membrane</location>
        <topology evidence="1">Multi-pass membrane protein</topology>
    </subcellularLocation>
</comment>
<evidence type="ECO:0000259" key="11">
    <source>
        <dbReference type="PROSITE" id="PS50850"/>
    </source>
</evidence>
<dbReference type="eggNOG" id="KOG0254">
    <property type="taxonomic scope" value="Eukaryota"/>
</dbReference>
<feature type="transmembrane region" description="Helical" evidence="10">
    <location>
        <begin position="443"/>
        <end position="460"/>
    </location>
</feature>
<feature type="transmembrane region" description="Helical" evidence="10">
    <location>
        <begin position="316"/>
        <end position="337"/>
    </location>
</feature>
<evidence type="ECO:0000256" key="7">
    <source>
        <dbReference type="ARBA" id="ARBA00049119"/>
    </source>
</evidence>
<dbReference type="NCBIfam" id="TIGR00879">
    <property type="entry name" value="SP"/>
    <property type="match status" value="1"/>
</dbReference>
<feature type="domain" description="Major facilitator superfamily (MFS) profile" evidence="11">
    <location>
        <begin position="15"/>
        <end position="466"/>
    </location>
</feature>
<name>S7QKJ5_GLOTA</name>
<reference evidence="12 13" key="1">
    <citation type="journal article" date="2012" name="Science">
        <title>The Paleozoic origin of enzymatic lignin decomposition reconstructed from 31 fungal genomes.</title>
        <authorList>
            <person name="Floudas D."/>
            <person name="Binder M."/>
            <person name="Riley R."/>
            <person name="Barry K."/>
            <person name="Blanchette R.A."/>
            <person name="Henrissat B."/>
            <person name="Martinez A.T."/>
            <person name="Otillar R."/>
            <person name="Spatafora J.W."/>
            <person name="Yadav J.S."/>
            <person name="Aerts A."/>
            <person name="Benoit I."/>
            <person name="Boyd A."/>
            <person name="Carlson A."/>
            <person name="Copeland A."/>
            <person name="Coutinho P.M."/>
            <person name="de Vries R.P."/>
            <person name="Ferreira P."/>
            <person name="Findley K."/>
            <person name="Foster B."/>
            <person name="Gaskell J."/>
            <person name="Glotzer D."/>
            <person name="Gorecki P."/>
            <person name="Heitman J."/>
            <person name="Hesse C."/>
            <person name="Hori C."/>
            <person name="Igarashi K."/>
            <person name="Jurgens J.A."/>
            <person name="Kallen N."/>
            <person name="Kersten P."/>
            <person name="Kohler A."/>
            <person name="Kuees U."/>
            <person name="Kumar T.K.A."/>
            <person name="Kuo A."/>
            <person name="LaButti K."/>
            <person name="Larrondo L.F."/>
            <person name="Lindquist E."/>
            <person name="Ling A."/>
            <person name="Lombard V."/>
            <person name="Lucas S."/>
            <person name="Lundell T."/>
            <person name="Martin R."/>
            <person name="McLaughlin D.J."/>
            <person name="Morgenstern I."/>
            <person name="Morin E."/>
            <person name="Murat C."/>
            <person name="Nagy L.G."/>
            <person name="Nolan M."/>
            <person name="Ohm R.A."/>
            <person name="Patyshakuliyeva A."/>
            <person name="Rokas A."/>
            <person name="Ruiz-Duenas F.J."/>
            <person name="Sabat G."/>
            <person name="Salamov A."/>
            <person name="Samejima M."/>
            <person name="Schmutz J."/>
            <person name="Slot J.C."/>
            <person name="St John F."/>
            <person name="Stenlid J."/>
            <person name="Sun H."/>
            <person name="Sun S."/>
            <person name="Syed K."/>
            <person name="Tsang A."/>
            <person name="Wiebenga A."/>
            <person name="Young D."/>
            <person name="Pisabarro A."/>
            <person name="Eastwood D.C."/>
            <person name="Martin F."/>
            <person name="Cullen D."/>
            <person name="Grigoriev I.V."/>
            <person name="Hibbett D.S."/>
        </authorList>
    </citation>
    <scope>NUCLEOTIDE SEQUENCE [LARGE SCALE GENOMIC DNA]</scope>
    <source>
        <strain evidence="12 13">ATCC 11539</strain>
    </source>
</reference>
<dbReference type="EMBL" id="KB469297">
    <property type="protein sequence ID" value="EPQ59773.1"/>
    <property type="molecule type" value="Genomic_DNA"/>
</dbReference>
<evidence type="ECO:0000256" key="10">
    <source>
        <dbReference type="SAM" id="Phobius"/>
    </source>
</evidence>
<evidence type="ECO:0000256" key="8">
    <source>
        <dbReference type="RuleBase" id="RU003346"/>
    </source>
</evidence>
<comment type="similarity">
    <text evidence="2 8">Belongs to the major facilitator superfamily. Sugar transporter (TC 2.A.1.1) family.</text>
</comment>
<proteinExistence type="inferred from homology"/>
<accession>S7QKJ5</accession>
<dbReference type="InterPro" id="IPR020846">
    <property type="entry name" value="MFS_dom"/>
</dbReference>
<feature type="transmembrane region" description="Helical" evidence="10">
    <location>
        <begin position="182"/>
        <end position="205"/>
    </location>
</feature>
<evidence type="ECO:0000256" key="4">
    <source>
        <dbReference type="ARBA" id="ARBA00022692"/>
    </source>
</evidence>
<dbReference type="Proteomes" id="UP000030669">
    <property type="component" value="Unassembled WGS sequence"/>
</dbReference>
<dbReference type="OrthoDB" id="6339427at2759"/>
<dbReference type="PANTHER" id="PTHR48022:SF28">
    <property type="entry name" value="MAJOR FACILITATOR SUPERFAMILY (MFS) PROFILE DOMAIN-CONTAINING PROTEIN-RELATED"/>
    <property type="match status" value="1"/>
</dbReference>
<dbReference type="GeneID" id="19309301"/>
<dbReference type="InterPro" id="IPR003663">
    <property type="entry name" value="Sugar/inositol_transpt"/>
</dbReference>
<dbReference type="FunFam" id="1.20.1250.20:FF:000134">
    <property type="entry name" value="MFS sugar transporter protein"/>
    <property type="match status" value="1"/>
</dbReference>
<dbReference type="KEGG" id="gtr:GLOTRDRAFT_91265"/>
<dbReference type="GO" id="GO:0016020">
    <property type="term" value="C:membrane"/>
    <property type="evidence" value="ECO:0007669"/>
    <property type="project" value="UniProtKB-SubCell"/>
</dbReference>
<dbReference type="RefSeq" id="XP_007862666.1">
    <property type="nucleotide sequence ID" value="XM_007864475.1"/>
</dbReference>
<evidence type="ECO:0000256" key="1">
    <source>
        <dbReference type="ARBA" id="ARBA00004141"/>
    </source>
</evidence>
<evidence type="ECO:0000256" key="2">
    <source>
        <dbReference type="ARBA" id="ARBA00010992"/>
    </source>
</evidence>
<comment type="catalytic activity">
    <reaction evidence="7">
        <text>myo-inositol(out) + H(+)(out) = myo-inositol(in) + H(+)(in)</text>
        <dbReference type="Rhea" id="RHEA:60364"/>
        <dbReference type="ChEBI" id="CHEBI:15378"/>
        <dbReference type="ChEBI" id="CHEBI:17268"/>
    </reaction>
</comment>
<keyword evidence="4 10" id="KW-0812">Transmembrane</keyword>
<keyword evidence="6 10" id="KW-0472">Membrane</keyword>
<dbReference type="PROSITE" id="PS50850">
    <property type="entry name" value="MFS"/>
    <property type="match status" value="1"/>
</dbReference>
<dbReference type="OMA" id="QMTGANV"/>
<gene>
    <name evidence="12" type="ORF">GLOTRDRAFT_91265</name>
</gene>
<dbReference type="PROSITE" id="PS00217">
    <property type="entry name" value="SUGAR_TRANSPORT_2"/>
    <property type="match status" value="1"/>
</dbReference>
<feature type="compositionally biased region" description="Basic and acidic residues" evidence="9">
    <location>
        <begin position="501"/>
        <end position="526"/>
    </location>
</feature>
<dbReference type="HOGENOM" id="CLU_001265_30_3_1"/>